<organism evidence="6 7">
    <name type="scientific">Marinobacterium lacunae</name>
    <dbReference type="NCBI Taxonomy" id="1232683"/>
    <lineage>
        <taxon>Bacteria</taxon>
        <taxon>Pseudomonadati</taxon>
        <taxon>Pseudomonadota</taxon>
        <taxon>Gammaproteobacteria</taxon>
        <taxon>Oceanospirillales</taxon>
        <taxon>Oceanospirillaceae</taxon>
        <taxon>Marinobacterium</taxon>
    </lineage>
</organism>
<evidence type="ECO:0000256" key="4">
    <source>
        <dbReference type="ARBA" id="ARBA00023163"/>
    </source>
</evidence>
<gene>
    <name evidence="6" type="ORF">ADIMK_2145</name>
</gene>
<accession>A0A081FYT4</accession>
<evidence type="ECO:0000256" key="2">
    <source>
        <dbReference type="ARBA" id="ARBA00023015"/>
    </source>
</evidence>
<keyword evidence="3" id="KW-0238">DNA-binding</keyword>
<evidence type="ECO:0000313" key="7">
    <source>
        <dbReference type="Proteomes" id="UP000028252"/>
    </source>
</evidence>
<proteinExistence type="inferred from homology"/>
<dbReference type="eggNOG" id="COG0583">
    <property type="taxonomic scope" value="Bacteria"/>
</dbReference>
<dbReference type="InterPro" id="IPR036390">
    <property type="entry name" value="WH_DNA-bd_sf"/>
</dbReference>
<dbReference type="InterPro" id="IPR000847">
    <property type="entry name" value="LysR_HTH_N"/>
</dbReference>
<keyword evidence="7" id="KW-1185">Reference proteome</keyword>
<name>A0A081FYT4_9GAMM</name>
<dbReference type="SUPFAM" id="SSF46785">
    <property type="entry name" value="Winged helix' DNA-binding domain"/>
    <property type="match status" value="1"/>
</dbReference>
<reference evidence="6 7" key="1">
    <citation type="submission" date="2014-04" db="EMBL/GenBank/DDBJ databases">
        <title>Marinobacterium kochiensis sp. nov., isolated from sediment sample collected from Kochi backwaters in Kerala, India.</title>
        <authorList>
            <person name="Singh A."/>
            <person name="Pinnaka A.K."/>
        </authorList>
    </citation>
    <scope>NUCLEOTIDE SEQUENCE [LARGE SCALE GENOMIC DNA]</scope>
    <source>
        <strain evidence="6 7">AK27</strain>
    </source>
</reference>
<dbReference type="PATRIC" id="fig|1232683.4.peg.2104"/>
<evidence type="ECO:0000256" key="1">
    <source>
        <dbReference type="ARBA" id="ARBA00009437"/>
    </source>
</evidence>
<evidence type="ECO:0000313" key="6">
    <source>
        <dbReference type="EMBL" id="KEA63689.1"/>
    </source>
</evidence>
<dbReference type="STRING" id="1232683.ADIMK_2145"/>
<dbReference type="GO" id="GO:0000976">
    <property type="term" value="F:transcription cis-regulatory region binding"/>
    <property type="evidence" value="ECO:0007669"/>
    <property type="project" value="TreeGrafter"/>
</dbReference>
<keyword evidence="2" id="KW-0805">Transcription regulation</keyword>
<evidence type="ECO:0000259" key="5">
    <source>
        <dbReference type="PROSITE" id="PS50931"/>
    </source>
</evidence>
<keyword evidence="4" id="KW-0804">Transcription</keyword>
<dbReference type="InterPro" id="IPR036388">
    <property type="entry name" value="WH-like_DNA-bd_sf"/>
</dbReference>
<dbReference type="PANTHER" id="PTHR30126:SF5">
    <property type="entry name" value="HTH-TYPE TRANSCRIPTIONAL ACTIVATOR CMPR"/>
    <property type="match status" value="1"/>
</dbReference>
<dbReference type="PANTHER" id="PTHR30126">
    <property type="entry name" value="HTH-TYPE TRANSCRIPTIONAL REGULATOR"/>
    <property type="match status" value="1"/>
</dbReference>
<dbReference type="AlphaFoldDB" id="A0A081FYT4"/>
<dbReference type="Pfam" id="PF03466">
    <property type="entry name" value="LysR_substrate"/>
    <property type="match status" value="1"/>
</dbReference>
<dbReference type="Gene3D" id="1.10.10.10">
    <property type="entry name" value="Winged helix-like DNA-binding domain superfamily/Winged helix DNA-binding domain"/>
    <property type="match status" value="1"/>
</dbReference>
<protein>
    <submittedName>
        <fullName evidence="6">RuBisCO operon transcriptional regulator CbbR</fullName>
    </submittedName>
</protein>
<dbReference type="Pfam" id="PF00126">
    <property type="entry name" value="HTH_1"/>
    <property type="match status" value="1"/>
</dbReference>
<comment type="similarity">
    <text evidence="1">Belongs to the LysR transcriptional regulatory family.</text>
</comment>
<sequence>MLSLIHRNSVTMKQPRDKLQKVTLRQLQIFLVAAETLSFQRAAESLGLTPPAVSMQMGSLGEELGSPLFEKKGRSIELTPAGEKLVPYARRITQTLREANNAIQEMLGRERRTVKVAMVSTSRNFGPHLVAQFQARHPEAKLDIQIANRSDVIDLLESEAVDLALMGRTPRRIEVEATSFAKHPYVIIASPKHPLAEAENIDPKQLLSETFLARESGSGTRMVLEHFFEDRGLDLPPIQEMSGNENIKQAVMANMGLAVISQHTLQLELMTGRLKELKVQGMPDIRQWFVVRMIGKELSSAATQFQEFVTTEGPSFMADFFSLH</sequence>
<dbReference type="Proteomes" id="UP000028252">
    <property type="component" value="Unassembled WGS sequence"/>
</dbReference>
<dbReference type="Gene3D" id="3.40.190.290">
    <property type="match status" value="1"/>
</dbReference>
<evidence type="ECO:0000256" key="3">
    <source>
        <dbReference type="ARBA" id="ARBA00023125"/>
    </source>
</evidence>
<feature type="domain" description="HTH lysR-type" evidence="5">
    <location>
        <begin position="22"/>
        <end position="79"/>
    </location>
</feature>
<dbReference type="EMBL" id="JMQN01000030">
    <property type="protein sequence ID" value="KEA63689.1"/>
    <property type="molecule type" value="Genomic_DNA"/>
</dbReference>
<dbReference type="SUPFAM" id="SSF53850">
    <property type="entry name" value="Periplasmic binding protein-like II"/>
    <property type="match status" value="1"/>
</dbReference>
<dbReference type="GO" id="GO:0003700">
    <property type="term" value="F:DNA-binding transcription factor activity"/>
    <property type="evidence" value="ECO:0007669"/>
    <property type="project" value="InterPro"/>
</dbReference>
<comment type="caution">
    <text evidence="6">The sequence shown here is derived from an EMBL/GenBank/DDBJ whole genome shotgun (WGS) entry which is preliminary data.</text>
</comment>
<dbReference type="PROSITE" id="PS50931">
    <property type="entry name" value="HTH_LYSR"/>
    <property type="match status" value="1"/>
</dbReference>
<dbReference type="FunFam" id="1.10.10.10:FF:000001">
    <property type="entry name" value="LysR family transcriptional regulator"/>
    <property type="match status" value="1"/>
</dbReference>
<dbReference type="InterPro" id="IPR005119">
    <property type="entry name" value="LysR_subst-bd"/>
</dbReference>
<dbReference type="PRINTS" id="PR00039">
    <property type="entry name" value="HTHLYSR"/>
</dbReference>